<reference evidence="1" key="1">
    <citation type="submission" date="2020-08" db="EMBL/GenBank/DDBJ databases">
        <title>Genome public.</title>
        <authorList>
            <person name="Liu C."/>
            <person name="Sun Q."/>
        </authorList>
    </citation>
    <scope>NUCLEOTIDE SEQUENCE</scope>
    <source>
        <strain evidence="1">NSJ-54</strain>
    </source>
</reference>
<gene>
    <name evidence="1" type="ORF">H8709_10290</name>
</gene>
<evidence type="ECO:0000313" key="2">
    <source>
        <dbReference type="Proteomes" id="UP000660861"/>
    </source>
</evidence>
<dbReference type="AlphaFoldDB" id="A0A926ECC7"/>
<keyword evidence="2" id="KW-1185">Reference proteome</keyword>
<sequence>MDILLIVVLVAALGAGTFTLSRYVLESKQNAMAVAAGFYFDSNYLAPASEKAAYDIYDWTNGFTVELYNHEHGNASAVDIGYSVTASGGSASSANGTLTAENGTAVLTINPTGGAGTSVTVSVTTTPYNKPLTATFHLKEAGTANFYKYEVKEGYGILTIKTGAYPVANLTVNHAGFLPDNTNDLMSAWTGGDSHTLNLAANATYSLLFFESTSSGETTGEIPFTDSITIPTRCDADHPPRR</sequence>
<name>A0A926ECC7_9FIRM</name>
<evidence type="ECO:0000313" key="1">
    <source>
        <dbReference type="EMBL" id="MBC8571213.1"/>
    </source>
</evidence>
<dbReference type="EMBL" id="JACRTC010000008">
    <property type="protein sequence ID" value="MBC8571213.1"/>
    <property type="molecule type" value="Genomic_DNA"/>
</dbReference>
<dbReference type="RefSeq" id="WP_262398295.1">
    <property type="nucleotide sequence ID" value="NZ_JACRTC010000008.1"/>
</dbReference>
<protein>
    <submittedName>
        <fullName evidence="1">Uncharacterized protein</fullName>
    </submittedName>
</protein>
<dbReference type="Proteomes" id="UP000660861">
    <property type="component" value="Unassembled WGS sequence"/>
</dbReference>
<proteinExistence type="predicted"/>
<organism evidence="1 2">
    <name type="scientific">Zongyangia hominis</name>
    <dbReference type="NCBI Taxonomy" id="2763677"/>
    <lineage>
        <taxon>Bacteria</taxon>
        <taxon>Bacillati</taxon>
        <taxon>Bacillota</taxon>
        <taxon>Clostridia</taxon>
        <taxon>Eubacteriales</taxon>
        <taxon>Oscillospiraceae</taxon>
        <taxon>Zongyangia</taxon>
    </lineage>
</organism>
<comment type="caution">
    <text evidence="1">The sequence shown here is derived from an EMBL/GenBank/DDBJ whole genome shotgun (WGS) entry which is preliminary data.</text>
</comment>
<accession>A0A926ECC7</accession>